<comment type="caution">
    <text evidence="2">The sequence shown here is derived from an EMBL/GenBank/DDBJ whole genome shotgun (WGS) entry which is preliminary data.</text>
</comment>
<proteinExistence type="predicted"/>
<accession>A0AAV4X3R1</accession>
<dbReference type="EMBL" id="BPLR01017064">
    <property type="protein sequence ID" value="GIY88413.1"/>
    <property type="molecule type" value="Genomic_DNA"/>
</dbReference>
<feature type="compositionally biased region" description="Polar residues" evidence="1">
    <location>
        <begin position="1"/>
        <end position="20"/>
    </location>
</feature>
<gene>
    <name evidence="2" type="ORF">CEXT_715141</name>
</gene>
<keyword evidence="3" id="KW-1185">Reference proteome</keyword>
<dbReference type="Proteomes" id="UP001054945">
    <property type="component" value="Unassembled WGS sequence"/>
</dbReference>
<evidence type="ECO:0000256" key="1">
    <source>
        <dbReference type="SAM" id="MobiDB-lite"/>
    </source>
</evidence>
<sequence length="116" mass="13403">MRGSIGVQQPINTASSNNTGMPDLYPPLPACKTARNYESLQKRHESLHFPNACALCEKFKIALIPLIRFRAQTIPDKSWIHSKLLRADYERKINYSRQLIRCLNQLLSFTCFHSRL</sequence>
<evidence type="ECO:0000313" key="2">
    <source>
        <dbReference type="EMBL" id="GIY88413.1"/>
    </source>
</evidence>
<feature type="region of interest" description="Disordered" evidence="1">
    <location>
        <begin position="1"/>
        <end position="21"/>
    </location>
</feature>
<protein>
    <submittedName>
        <fullName evidence="2">Uncharacterized protein</fullName>
    </submittedName>
</protein>
<reference evidence="2 3" key="1">
    <citation type="submission" date="2021-06" db="EMBL/GenBank/DDBJ databases">
        <title>Caerostris extrusa draft genome.</title>
        <authorList>
            <person name="Kono N."/>
            <person name="Arakawa K."/>
        </authorList>
    </citation>
    <scope>NUCLEOTIDE SEQUENCE [LARGE SCALE GENOMIC DNA]</scope>
</reference>
<name>A0AAV4X3R1_CAEEX</name>
<dbReference type="AlphaFoldDB" id="A0AAV4X3R1"/>
<evidence type="ECO:0000313" key="3">
    <source>
        <dbReference type="Proteomes" id="UP001054945"/>
    </source>
</evidence>
<organism evidence="2 3">
    <name type="scientific">Caerostris extrusa</name>
    <name type="common">Bark spider</name>
    <name type="synonym">Caerostris bankana</name>
    <dbReference type="NCBI Taxonomy" id="172846"/>
    <lineage>
        <taxon>Eukaryota</taxon>
        <taxon>Metazoa</taxon>
        <taxon>Ecdysozoa</taxon>
        <taxon>Arthropoda</taxon>
        <taxon>Chelicerata</taxon>
        <taxon>Arachnida</taxon>
        <taxon>Araneae</taxon>
        <taxon>Araneomorphae</taxon>
        <taxon>Entelegynae</taxon>
        <taxon>Araneoidea</taxon>
        <taxon>Araneidae</taxon>
        <taxon>Caerostris</taxon>
    </lineage>
</organism>